<dbReference type="PROSITE" id="PS51257">
    <property type="entry name" value="PROKAR_LIPOPROTEIN"/>
    <property type="match status" value="1"/>
</dbReference>
<dbReference type="RefSeq" id="WP_267177890.1">
    <property type="nucleotide sequence ID" value="NZ_CP120956.1"/>
</dbReference>
<evidence type="ECO:0000313" key="2">
    <source>
        <dbReference type="Proteomes" id="UP001219066"/>
    </source>
</evidence>
<evidence type="ECO:0000313" key="1">
    <source>
        <dbReference type="EMBL" id="WFF79911.1"/>
    </source>
</evidence>
<organism evidence="1 2">
    <name type="scientific">Delftia tsuruhatensis</name>
    <dbReference type="NCBI Taxonomy" id="180282"/>
    <lineage>
        <taxon>Bacteria</taxon>
        <taxon>Pseudomonadati</taxon>
        <taxon>Pseudomonadota</taxon>
        <taxon>Betaproteobacteria</taxon>
        <taxon>Burkholderiales</taxon>
        <taxon>Comamonadaceae</taxon>
        <taxon>Delftia</taxon>
    </lineage>
</organism>
<dbReference type="AlphaFoldDB" id="A0AAX3SIV0"/>
<proteinExistence type="predicted"/>
<name>A0AAX3SIV0_9BURK</name>
<dbReference type="EMBL" id="CP120956">
    <property type="protein sequence ID" value="WFF79911.1"/>
    <property type="molecule type" value="Genomic_DNA"/>
</dbReference>
<dbReference type="Proteomes" id="UP001219066">
    <property type="component" value="Chromosome"/>
</dbReference>
<reference evidence="1" key="1">
    <citation type="submission" date="2023-03" db="EMBL/GenBank/DDBJ databases">
        <title>Synergistic degradation of erythromycin by symbiotic bacteria Ery-6A and Ery-6B and application in simulated water remediation.</title>
        <authorList>
            <person name="Xu S."/>
        </authorList>
    </citation>
    <scope>NUCLEOTIDE SEQUENCE</scope>
    <source>
        <strain evidence="1">Ery-6A</strain>
    </source>
</reference>
<accession>A0AAX3SIV0</accession>
<protein>
    <submittedName>
        <fullName evidence="1">Uncharacterized protein</fullName>
    </submittedName>
</protein>
<gene>
    <name evidence="1" type="ORF">PYR84_23710</name>
</gene>
<sequence>MAQRKLWTDRRAAIRYCCATIPSSLIGCAHRETGFGLSLKFYNKGSRPLVTRRFYFDGKRGPIPGYLGPGGGGANMSFMPGDIKSGVPKIVEAEWILHSKEYTAWSKSTSREEKYTIENEKIYEQLWAANPHYIQRVDLTPILTPELIAKVQADRENTQLKMIVIFRDDKVEITAEPYKWR</sequence>